<keyword evidence="1" id="KW-0472">Membrane</keyword>
<feature type="transmembrane region" description="Helical" evidence="1">
    <location>
        <begin position="156"/>
        <end position="174"/>
    </location>
</feature>
<feature type="transmembrane region" description="Helical" evidence="1">
    <location>
        <begin position="265"/>
        <end position="284"/>
    </location>
</feature>
<evidence type="ECO:0000313" key="3">
    <source>
        <dbReference type="Proteomes" id="UP000664357"/>
    </source>
</evidence>
<evidence type="ECO:0000313" key="2">
    <source>
        <dbReference type="EMBL" id="MEO1771364.1"/>
    </source>
</evidence>
<protein>
    <recommendedName>
        <fullName evidence="4">PTS system mannose/fructose/sorbose family transporter subunit IID</fullName>
    </recommendedName>
</protein>
<gene>
    <name evidence="2" type="ORF">JZO67_003344</name>
</gene>
<reference evidence="2 3" key="2">
    <citation type="submission" date="2024-02" db="EMBL/GenBank/DDBJ databases">
        <title>The Genome Sequence of Enterococcus sp. DIV0159.</title>
        <authorList>
            <person name="Earl A."/>
            <person name="Manson A."/>
            <person name="Gilmore M."/>
            <person name="Sanders J."/>
            <person name="Shea T."/>
            <person name="Howe W."/>
            <person name="Livny J."/>
            <person name="Cuomo C."/>
            <person name="Neafsey D."/>
            <person name="Birren B."/>
        </authorList>
    </citation>
    <scope>NUCLEOTIDE SEQUENCE [LARGE SCALE GENOMIC DNA]</scope>
    <source>
        <strain evidence="2 3">665A</strain>
    </source>
</reference>
<keyword evidence="3" id="KW-1185">Reference proteome</keyword>
<accession>A0ABV0ERU2</accession>
<dbReference type="PANTHER" id="PTHR32502:SF27">
    <property type="entry name" value="PTS SYSTEM, MANNOSE-SPECIFIC IID COMPONENT"/>
    <property type="match status" value="1"/>
</dbReference>
<dbReference type="InterPro" id="IPR004704">
    <property type="entry name" value="PTS_IID_man"/>
</dbReference>
<organism evidence="2 3">
    <name type="scientific">Candidatus Enterococcus ferrettii</name>
    <dbReference type="NCBI Taxonomy" id="2815324"/>
    <lineage>
        <taxon>Bacteria</taxon>
        <taxon>Bacillati</taxon>
        <taxon>Bacillota</taxon>
        <taxon>Bacilli</taxon>
        <taxon>Lactobacillales</taxon>
        <taxon>Enterococcaceae</taxon>
        <taxon>Enterococcus</taxon>
    </lineage>
</organism>
<dbReference type="InterPro" id="IPR050303">
    <property type="entry name" value="GatZ_KbaZ_carbometab"/>
</dbReference>
<name>A0ABV0ERU2_9ENTE</name>
<evidence type="ECO:0008006" key="4">
    <source>
        <dbReference type="Google" id="ProtNLM"/>
    </source>
</evidence>
<keyword evidence="1" id="KW-1133">Transmembrane helix</keyword>
<dbReference type="RefSeq" id="WP_207703564.1">
    <property type="nucleotide sequence ID" value="NZ_JAFREL020000003.1"/>
</dbReference>
<dbReference type="Pfam" id="PF03613">
    <property type="entry name" value="EIID-AGA"/>
    <property type="match status" value="1"/>
</dbReference>
<keyword evidence="1" id="KW-0812">Transmembrane</keyword>
<reference evidence="2 3" key="1">
    <citation type="submission" date="2021-03" db="EMBL/GenBank/DDBJ databases">
        <authorList>
            <person name="Gilmore M.S."/>
            <person name="Schwartzman J."/>
            <person name="Van Tyne D."/>
            <person name="Martin M."/>
            <person name="Earl A.M."/>
            <person name="Manson A.L."/>
            <person name="Straub T."/>
            <person name="Salamzade R."/>
            <person name="Saavedra J."/>
            <person name="Lebreton F."/>
            <person name="Prichula J."/>
            <person name="Schaufler K."/>
            <person name="Gaca A."/>
            <person name="Sgardioli B."/>
            <person name="Wagenaar J."/>
            <person name="Strong T."/>
        </authorList>
    </citation>
    <scope>NUCLEOTIDE SEQUENCE [LARGE SCALE GENOMIC DNA]</scope>
    <source>
        <strain evidence="2 3">665A</strain>
    </source>
</reference>
<dbReference type="Proteomes" id="UP000664357">
    <property type="component" value="Unassembled WGS sequence"/>
</dbReference>
<sequence length="285" mass="31309">MDNQMNEMTFDESRKLTKKDLNKAFIYWTSLAQTTYSWERMQGPAMAGTMIHVMERLYPDANKYKQERKEMMARHMEFYNTEPWLTGPFILAVVLSMEEEKAAGVPIESEDISGMKTGLMGPMAGVGDTLRQATLVPIIGSIAIALGTGGSFFGPIFYMVATLGINYGISYFGFRKLFTKGKEGISEIFSGGLLEKYMTMATSVGAVTIGGLAANTVKLSSSAVINLGANKMVIQELFDKIILGILPLSIIFLTLYLLMKKNLSSTKLLLILVMIAVVGVLIGFI</sequence>
<dbReference type="PANTHER" id="PTHR32502">
    <property type="entry name" value="N-ACETYLGALACTOSAMINE PERMEASE II COMPONENT-RELATED"/>
    <property type="match status" value="1"/>
</dbReference>
<dbReference type="EMBL" id="JAFREL020000003">
    <property type="protein sequence ID" value="MEO1771364.1"/>
    <property type="molecule type" value="Genomic_DNA"/>
</dbReference>
<feature type="transmembrane region" description="Helical" evidence="1">
    <location>
        <begin position="241"/>
        <end position="259"/>
    </location>
</feature>
<evidence type="ECO:0000256" key="1">
    <source>
        <dbReference type="SAM" id="Phobius"/>
    </source>
</evidence>
<comment type="caution">
    <text evidence="2">The sequence shown here is derived from an EMBL/GenBank/DDBJ whole genome shotgun (WGS) entry which is preliminary data.</text>
</comment>
<dbReference type="PROSITE" id="PS51108">
    <property type="entry name" value="PTS_EIID"/>
    <property type="match status" value="1"/>
</dbReference>
<proteinExistence type="predicted"/>